<dbReference type="Proteomes" id="UP000501747">
    <property type="component" value="Chromosome"/>
</dbReference>
<dbReference type="CDD" id="cd00093">
    <property type="entry name" value="HTH_XRE"/>
    <property type="match status" value="1"/>
</dbReference>
<proteinExistence type="predicted"/>
<dbReference type="GO" id="GO:0003677">
    <property type="term" value="F:DNA binding"/>
    <property type="evidence" value="ECO:0007669"/>
    <property type="project" value="InterPro"/>
</dbReference>
<evidence type="ECO:0000313" key="2">
    <source>
        <dbReference type="EMBL" id="QIL49099.1"/>
    </source>
</evidence>
<dbReference type="AlphaFoldDB" id="A0A6G8AVV2"/>
<evidence type="ECO:0000259" key="1">
    <source>
        <dbReference type="SMART" id="SM00530"/>
    </source>
</evidence>
<dbReference type="EMBL" id="CP049887">
    <property type="protein sequence ID" value="QIL49099.1"/>
    <property type="molecule type" value="Genomic_DNA"/>
</dbReference>
<dbReference type="SUPFAM" id="SSF47413">
    <property type="entry name" value="lambda repressor-like DNA-binding domains"/>
    <property type="match status" value="1"/>
</dbReference>
<dbReference type="KEGG" id="vhy:G7082_11670"/>
<dbReference type="Pfam" id="PF17765">
    <property type="entry name" value="MLTR_LBD"/>
    <property type="match status" value="1"/>
</dbReference>
<sequence length="299" mass="34680">MTKYHSELEKLETARRQALGAFLRQRREKVKPEDFGVLVTGRRRTPGLRREELAQIAGVSVSWYTWLEQGRPISVSDEVLNSIATVLVFDKAEKDYLFELAKNQPIPELGKLNHPKREDVQAILDSFGDNPAYIIDSCWNLVAGNQNAYKLFVSPNITSYDTLPWQEKNLIWTMFTNPYQKELMVEWQAEARRSVALFRYSSRSYVGENWYNEFIEQLKIVSTDFGEWWQNYDIEPPKSKHKKLYHPIVGNLTLDVTTLLLPAYPDTQLVVYLGIEKETIVKLTELSKIPNNTETITKS</sequence>
<name>A0A6G8AVV2_9ENTE</name>
<gene>
    <name evidence="2" type="ORF">G7082_11670</name>
</gene>
<dbReference type="InterPro" id="IPR010982">
    <property type="entry name" value="Lambda_DNA-bd_dom_sf"/>
</dbReference>
<accession>A0A6G8AVV2</accession>
<dbReference type="Pfam" id="PF13560">
    <property type="entry name" value="HTH_31"/>
    <property type="match status" value="1"/>
</dbReference>
<keyword evidence="3" id="KW-1185">Reference proteome</keyword>
<dbReference type="InterPro" id="IPR041413">
    <property type="entry name" value="MLTR_LBD"/>
</dbReference>
<dbReference type="Gene3D" id="1.10.260.40">
    <property type="entry name" value="lambda repressor-like DNA-binding domains"/>
    <property type="match status" value="1"/>
</dbReference>
<organism evidence="2 3">
    <name type="scientific">Vagococcus hydrophili</name>
    <dbReference type="NCBI Taxonomy" id="2714947"/>
    <lineage>
        <taxon>Bacteria</taxon>
        <taxon>Bacillati</taxon>
        <taxon>Bacillota</taxon>
        <taxon>Bacilli</taxon>
        <taxon>Lactobacillales</taxon>
        <taxon>Enterococcaceae</taxon>
        <taxon>Vagococcus</taxon>
    </lineage>
</organism>
<dbReference type="InterPro" id="IPR001387">
    <property type="entry name" value="Cro/C1-type_HTH"/>
</dbReference>
<dbReference type="RefSeq" id="WP_166035228.1">
    <property type="nucleotide sequence ID" value="NZ_CP049887.1"/>
</dbReference>
<dbReference type="PANTHER" id="PTHR35010">
    <property type="entry name" value="BLL4672 PROTEIN-RELATED"/>
    <property type="match status" value="1"/>
</dbReference>
<dbReference type="SMART" id="SM00530">
    <property type="entry name" value="HTH_XRE"/>
    <property type="match status" value="1"/>
</dbReference>
<feature type="domain" description="HTH cro/C1-type" evidence="1">
    <location>
        <begin position="22"/>
        <end position="94"/>
    </location>
</feature>
<dbReference type="Gene3D" id="3.30.450.180">
    <property type="match status" value="1"/>
</dbReference>
<reference evidence="2 3" key="1">
    <citation type="submission" date="2020-03" db="EMBL/GenBank/DDBJ databases">
        <title>Vagococcus sp. nov., isolated from beetles.</title>
        <authorList>
            <person name="Hyun D.-W."/>
            <person name="Bae J.-W."/>
        </authorList>
    </citation>
    <scope>NUCLEOTIDE SEQUENCE [LARGE SCALE GENOMIC DNA]</scope>
    <source>
        <strain evidence="2 3">HDW17B</strain>
    </source>
</reference>
<protein>
    <submittedName>
        <fullName evidence="2">Helix-turn-helix domain-containing protein</fullName>
    </submittedName>
</protein>
<evidence type="ECO:0000313" key="3">
    <source>
        <dbReference type="Proteomes" id="UP000501747"/>
    </source>
</evidence>